<dbReference type="InterPro" id="IPR008964">
    <property type="entry name" value="Invasin/intimin_cell_adhesion"/>
</dbReference>
<evidence type="ECO:0008006" key="3">
    <source>
        <dbReference type="Google" id="ProtNLM"/>
    </source>
</evidence>
<dbReference type="STRING" id="1871111.GCA_001704615_02415"/>
<name>A0A2S2FG99_9GAMM</name>
<dbReference type="OrthoDB" id="6662267at2"/>
<evidence type="ECO:0000313" key="1">
    <source>
        <dbReference type="EMBL" id="AWL29949.1"/>
    </source>
</evidence>
<dbReference type="RefSeq" id="WP_065995494.1">
    <property type="nucleotide sequence ID" value="NZ_CP029397.2"/>
</dbReference>
<gene>
    <name evidence="1" type="ORF">DJ533_15920</name>
</gene>
<keyword evidence="2" id="KW-1185">Reference proteome</keyword>
<proteinExistence type="predicted"/>
<dbReference type="KEGG" id="adv:DJ533_15920"/>
<evidence type="ECO:0000313" key="2">
    <source>
        <dbReference type="Proteomes" id="UP000245977"/>
    </source>
</evidence>
<dbReference type="EMBL" id="CP029397">
    <property type="protein sequence ID" value="AWL29949.1"/>
    <property type="molecule type" value="Genomic_DNA"/>
</dbReference>
<accession>A0A2S2FG99</accession>
<dbReference type="InterPro" id="IPR013783">
    <property type="entry name" value="Ig-like_fold"/>
</dbReference>
<sequence length="1338" mass="141191">MTNNKVGLKLSTIVTSVLLASCGGGGSDGYYGGESSNNNQNGTGTGGNQTAIKEASALVLSSFDKDGKSKTNINRNGDTLIVKLQAVDKDGGGVKDKKVKLSITDFQKFGITSDASEKITDADGYAIFTVTVPKITQDIQKITITGTVVGTSISQVSLIGVSGSTESIAQSKLEAVFDPINAINVTGGTAVIKVRAKDVNGGGVANQKIALAIPKALQNEISITGTSEVITDENGYSTFNIKLVNGKEINRQELLKNGVLLTATLTDTEGAVASQNTTLQVRSAVGLVDKVIFDTNLSNNKIAASNGNATIKIKVLNPEGLPVKKQKVKLEIVDTVKNIDGFIYTENAATRGANIINPMVDTDEEGFATFTVTIAANEKNVQQILAEWGVNLKATVTDSTNKTVTQQHRLTAVSNMNESVTQLAFLSQQLDITEGSGKVVIKAIDEYGGAVAGQNITLKINGSDQLGVISNSSSSLTSDAKGEVTFDLAFTKLNDEDTFKELMAKGLTVVATHVNTKNQTISQTHNIKLTSQNNNTSSTVERIQITSNVGTVAATGNNKVKFTITAFNGDGTKAINQRIGLGLNEVALQNGVTFTQGQTVTTNAQGNATFEVNVNAQNLDAITNLVRSGITLAANYKRTDGTSVTQVYRVAVTEPAVAETLVDQLIIKPSATNISGLGGEVTVVVQAVDINGKGLEGKTLTLGLPNSVSSRVQVDNSTAITNAQGYAYFKLSVTSGTIDEALVKAGITYAITAINTSNGSIKTQANKLAVVVPEQALDVSLSTIRNSVSEDGDSLDINIKVSSADIAVTGYPVAMEVIDGNLTGVKLNAISYTVDANGNAKATLTVPAGLTEAQRQKLITDGINIKATITLPNGEKRGKVLKLQVKQVMNQNHLAISLNKNSMVNIGENSLVTVKLLDPNNGGVANQPIQLKVAGNTAVSINGASTQMTNEFGEAVFEVKLTQTTDLSAITLLATNTNSASKTIQQIGVIGVHQATSLAPLLDLKLKASKDKLNVRGDAVEISVLVTDTDGSSQPGKAVTLAIPNYVNNGAYIRGASTVESDENGWAKFTVVVDESLRKANYPTASFVAEDLAVLASLKDKNSTQVAQTLLVDIVNSEVPVPVGSISVNVNRTALSSSSNGIYYNLEGSAQLVDVDGKPIANQDVVLNTRPTSYTIGQYLFAIQKNPWNKEGELNGEYPFDALKAWIEPYNQYFALKGTIPEKTMTTNLATTCNINVANTSWVANGAALRVVRLIGSDTSHPSTATYRTNNYGRFDFQIEYPKANAYWVDVTIGAKTNLAKTPIHGSLEFKLPASSADYATDGSYAPNRVSPYTTCKN</sequence>
<dbReference type="SUPFAM" id="SSF49373">
    <property type="entry name" value="Invasin/intimin cell-adhesion fragments"/>
    <property type="match status" value="1"/>
</dbReference>
<dbReference type="Proteomes" id="UP000245977">
    <property type="component" value="Chromosome"/>
</dbReference>
<protein>
    <recommendedName>
        <fullName evidence="3">Ig-like domain-containing protein</fullName>
    </recommendedName>
</protein>
<dbReference type="Gene3D" id="2.60.40.10">
    <property type="entry name" value="Immunoglobulins"/>
    <property type="match status" value="1"/>
</dbReference>
<dbReference type="PROSITE" id="PS51257">
    <property type="entry name" value="PROKAR_LIPOPROTEIN"/>
    <property type="match status" value="1"/>
</dbReference>
<reference evidence="1" key="1">
    <citation type="submission" date="2019-08" db="EMBL/GenBank/DDBJ databases">
        <title>The complete genome of Acinetobacter defluvii strain WCHAD010030.</title>
        <authorList>
            <person name="Hu Y."/>
            <person name="Qin J."/>
            <person name="Feng Y."/>
            <person name="Zong Z."/>
        </authorList>
    </citation>
    <scope>NUCLEOTIDE SEQUENCE</scope>
    <source>
        <strain evidence="1">WCHA30</strain>
    </source>
</reference>
<organism evidence="1 2">
    <name type="scientific">Acinetobacter defluvii</name>
    <dbReference type="NCBI Taxonomy" id="1871111"/>
    <lineage>
        <taxon>Bacteria</taxon>
        <taxon>Pseudomonadati</taxon>
        <taxon>Pseudomonadota</taxon>
        <taxon>Gammaproteobacteria</taxon>
        <taxon>Moraxellales</taxon>
        <taxon>Moraxellaceae</taxon>
        <taxon>Acinetobacter</taxon>
    </lineage>
</organism>